<keyword evidence="4 8" id="KW-0812">Transmembrane</keyword>
<keyword evidence="11" id="KW-1185">Reference proteome</keyword>
<feature type="region of interest" description="Disordered" evidence="7">
    <location>
        <begin position="194"/>
        <end position="216"/>
    </location>
</feature>
<evidence type="ECO:0000259" key="9">
    <source>
        <dbReference type="PROSITE" id="PS50850"/>
    </source>
</evidence>
<feature type="transmembrane region" description="Helical" evidence="8">
    <location>
        <begin position="363"/>
        <end position="386"/>
    </location>
</feature>
<evidence type="ECO:0000256" key="8">
    <source>
        <dbReference type="SAM" id="Phobius"/>
    </source>
</evidence>
<organism evidence="10 11">
    <name type="scientific">Cryptosporangium minutisporangium</name>
    <dbReference type="NCBI Taxonomy" id="113569"/>
    <lineage>
        <taxon>Bacteria</taxon>
        <taxon>Bacillati</taxon>
        <taxon>Actinomycetota</taxon>
        <taxon>Actinomycetes</taxon>
        <taxon>Cryptosporangiales</taxon>
        <taxon>Cryptosporangiaceae</taxon>
        <taxon>Cryptosporangium</taxon>
    </lineage>
</organism>
<dbReference type="PROSITE" id="PS50850">
    <property type="entry name" value="MFS"/>
    <property type="match status" value="1"/>
</dbReference>
<feature type="transmembrane region" description="Helical" evidence="8">
    <location>
        <begin position="392"/>
        <end position="411"/>
    </location>
</feature>
<keyword evidence="3" id="KW-1003">Cell membrane</keyword>
<feature type="compositionally biased region" description="Low complexity" evidence="7">
    <location>
        <begin position="202"/>
        <end position="216"/>
    </location>
</feature>
<feature type="transmembrane region" description="Helical" evidence="8">
    <location>
        <begin position="140"/>
        <end position="160"/>
    </location>
</feature>
<feature type="transmembrane region" description="Helical" evidence="8">
    <location>
        <begin position="166"/>
        <end position="185"/>
    </location>
</feature>
<comment type="subcellular location">
    <subcellularLocation>
        <location evidence="1">Cell membrane</location>
        <topology evidence="1">Multi-pass membrane protein</topology>
    </subcellularLocation>
</comment>
<proteinExistence type="predicted"/>
<dbReference type="EMBL" id="BAAAYN010000019">
    <property type="protein sequence ID" value="GAA3387763.1"/>
    <property type="molecule type" value="Genomic_DNA"/>
</dbReference>
<reference evidence="11" key="1">
    <citation type="journal article" date="2019" name="Int. J. Syst. Evol. Microbiol.">
        <title>The Global Catalogue of Microorganisms (GCM) 10K type strain sequencing project: providing services to taxonomists for standard genome sequencing and annotation.</title>
        <authorList>
            <consortium name="The Broad Institute Genomics Platform"/>
            <consortium name="The Broad Institute Genome Sequencing Center for Infectious Disease"/>
            <person name="Wu L."/>
            <person name="Ma J."/>
        </authorList>
    </citation>
    <scope>NUCLEOTIDE SEQUENCE [LARGE SCALE GENOMIC DNA]</scope>
    <source>
        <strain evidence="11">JCM 9458</strain>
    </source>
</reference>
<feature type="transmembrane region" description="Helical" evidence="8">
    <location>
        <begin position="42"/>
        <end position="64"/>
    </location>
</feature>
<evidence type="ECO:0000256" key="4">
    <source>
        <dbReference type="ARBA" id="ARBA00022692"/>
    </source>
</evidence>
<feature type="domain" description="Major facilitator superfamily (MFS) profile" evidence="9">
    <location>
        <begin position="10"/>
        <end position="416"/>
    </location>
</feature>
<dbReference type="RefSeq" id="WP_345728838.1">
    <property type="nucleotide sequence ID" value="NZ_BAAAYN010000019.1"/>
</dbReference>
<dbReference type="InterPro" id="IPR005829">
    <property type="entry name" value="Sugar_transporter_CS"/>
</dbReference>
<dbReference type="Gene3D" id="1.20.1250.20">
    <property type="entry name" value="MFS general substrate transporter like domains"/>
    <property type="match status" value="1"/>
</dbReference>
<dbReference type="PANTHER" id="PTHR43414">
    <property type="entry name" value="MULTIDRUG RESISTANCE PROTEIN MDTG"/>
    <property type="match status" value="1"/>
</dbReference>
<sequence length="422" mass="43124">MNADLSPLRRVRILVVGSAVVSLANAVTVPFLAIYLRTELDVSISAVGLLLACAVLFSIAGGFVGGALSDALGRRVVLCAAVLGVVGSFVGLSLSDDVGTAFVCTATLTTASGAYNPAAKVLLGDLVAPADRPRWFSYQYLAINAGYAVGPLLGTVLGVTGDRTSFLVAAGFYALYLPVLLVVAAPDRPHVARAGTPGTGTPGAPEAGPAGIGTAPPTRPGWRTALARSALALVTDRRLLLLLIAAVLLETVHNKISVLLAQYFVGADENSTTLLGAVMTTNAVAVVGLQAVLARSVRRRDPLHALTAGGVLTFVGMAGFALATDLWQYVAAMVVLTLGEVLIVPSEFALLDRIAPADLRGGYFGVQTLSQLGGFTGPYLGSLILAAYGGPAMFLSIGSLALVSVGIYLFVGRLTPAPAATP</sequence>
<name>A0ABP6SXD1_9ACTN</name>
<evidence type="ECO:0000256" key="1">
    <source>
        <dbReference type="ARBA" id="ARBA00004651"/>
    </source>
</evidence>
<comment type="caution">
    <text evidence="10">The sequence shown here is derived from an EMBL/GenBank/DDBJ whole genome shotgun (WGS) entry which is preliminary data.</text>
</comment>
<feature type="transmembrane region" description="Helical" evidence="8">
    <location>
        <begin position="271"/>
        <end position="293"/>
    </location>
</feature>
<evidence type="ECO:0000256" key="3">
    <source>
        <dbReference type="ARBA" id="ARBA00022475"/>
    </source>
</evidence>
<evidence type="ECO:0000256" key="6">
    <source>
        <dbReference type="ARBA" id="ARBA00023136"/>
    </source>
</evidence>
<dbReference type="Proteomes" id="UP001501676">
    <property type="component" value="Unassembled WGS sequence"/>
</dbReference>
<dbReference type="PROSITE" id="PS00216">
    <property type="entry name" value="SUGAR_TRANSPORT_1"/>
    <property type="match status" value="1"/>
</dbReference>
<keyword evidence="5 8" id="KW-1133">Transmembrane helix</keyword>
<evidence type="ECO:0000313" key="11">
    <source>
        <dbReference type="Proteomes" id="UP001501676"/>
    </source>
</evidence>
<dbReference type="InterPro" id="IPR011701">
    <property type="entry name" value="MFS"/>
</dbReference>
<keyword evidence="6 8" id="KW-0472">Membrane</keyword>
<accession>A0ABP6SXD1</accession>
<gene>
    <name evidence="10" type="ORF">GCM10020369_31430</name>
</gene>
<evidence type="ECO:0000313" key="10">
    <source>
        <dbReference type="EMBL" id="GAA3387763.1"/>
    </source>
</evidence>
<feature type="transmembrane region" description="Helical" evidence="8">
    <location>
        <begin position="12"/>
        <end position="36"/>
    </location>
</feature>
<protein>
    <submittedName>
        <fullName evidence="10">MFS transporter</fullName>
    </submittedName>
</protein>
<dbReference type="SUPFAM" id="SSF103473">
    <property type="entry name" value="MFS general substrate transporter"/>
    <property type="match status" value="1"/>
</dbReference>
<keyword evidence="2" id="KW-0813">Transport</keyword>
<dbReference type="Pfam" id="PF07690">
    <property type="entry name" value="MFS_1"/>
    <property type="match status" value="1"/>
</dbReference>
<evidence type="ECO:0000256" key="5">
    <source>
        <dbReference type="ARBA" id="ARBA00022989"/>
    </source>
</evidence>
<evidence type="ECO:0000256" key="7">
    <source>
        <dbReference type="SAM" id="MobiDB-lite"/>
    </source>
</evidence>
<dbReference type="PANTHER" id="PTHR43414:SF1">
    <property type="entry name" value="PEPTIDE PERMEASE"/>
    <property type="match status" value="1"/>
</dbReference>
<feature type="transmembrane region" description="Helical" evidence="8">
    <location>
        <begin position="76"/>
        <end position="94"/>
    </location>
</feature>
<feature type="transmembrane region" description="Helical" evidence="8">
    <location>
        <begin position="305"/>
        <end position="323"/>
    </location>
</feature>
<dbReference type="InterPro" id="IPR036259">
    <property type="entry name" value="MFS_trans_sf"/>
</dbReference>
<feature type="transmembrane region" description="Helical" evidence="8">
    <location>
        <begin position="329"/>
        <end position="351"/>
    </location>
</feature>
<dbReference type="InterPro" id="IPR020846">
    <property type="entry name" value="MFS_dom"/>
</dbReference>
<evidence type="ECO:0000256" key="2">
    <source>
        <dbReference type="ARBA" id="ARBA00022448"/>
    </source>
</evidence>